<keyword evidence="4" id="KW-1185">Reference proteome</keyword>
<feature type="domain" description="Transcription factor IIIC putative zinc-finger" evidence="1">
    <location>
        <begin position="35"/>
        <end position="79"/>
    </location>
</feature>
<evidence type="ECO:0000313" key="4">
    <source>
        <dbReference type="Proteomes" id="UP000663873"/>
    </source>
</evidence>
<accession>A0A821ZW79</accession>
<gene>
    <name evidence="2" type="ORF">UJA718_LOCUS48027</name>
    <name evidence="3" type="ORF">UJA718_LOCUS49556</name>
</gene>
<sequence>NPNMTTTPIAISNGPTPPAQINSQYLSTCDQKYLLCPLCGQTLHIRTFFDVTCSNGHDFQRCNKTFLPIFVQDRAKRCSL</sequence>
<dbReference type="InterPro" id="IPR024764">
    <property type="entry name" value="TFIIIC_Znf"/>
</dbReference>
<dbReference type="AlphaFoldDB" id="A0A821ZW79"/>
<comment type="caution">
    <text evidence="3">The sequence shown here is derived from an EMBL/GenBank/DDBJ whole genome shotgun (WGS) entry which is preliminary data.</text>
</comment>
<reference evidence="3" key="1">
    <citation type="submission" date="2021-02" db="EMBL/GenBank/DDBJ databases">
        <authorList>
            <person name="Nowell W R."/>
        </authorList>
    </citation>
    <scope>NUCLEOTIDE SEQUENCE</scope>
</reference>
<name>A0A821ZW79_9BILA</name>
<dbReference type="Pfam" id="PF12660">
    <property type="entry name" value="zf-TFIIIC"/>
    <property type="match status" value="1"/>
</dbReference>
<evidence type="ECO:0000313" key="2">
    <source>
        <dbReference type="EMBL" id="CAF4956742.1"/>
    </source>
</evidence>
<evidence type="ECO:0000313" key="3">
    <source>
        <dbReference type="EMBL" id="CAF4985785.1"/>
    </source>
</evidence>
<organism evidence="3 4">
    <name type="scientific">Rotaria socialis</name>
    <dbReference type="NCBI Taxonomy" id="392032"/>
    <lineage>
        <taxon>Eukaryota</taxon>
        <taxon>Metazoa</taxon>
        <taxon>Spiralia</taxon>
        <taxon>Gnathifera</taxon>
        <taxon>Rotifera</taxon>
        <taxon>Eurotatoria</taxon>
        <taxon>Bdelloidea</taxon>
        <taxon>Philodinida</taxon>
        <taxon>Philodinidae</taxon>
        <taxon>Rotaria</taxon>
    </lineage>
</organism>
<proteinExistence type="predicted"/>
<dbReference type="EMBL" id="CAJOBP010094110">
    <property type="protein sequence ID" value="CAF4956742.1"/>
    <property type="molecule type" value="Genomic_DNA"/>
</dbReference>
<feature type="non-terminal residue" evidence="3">
    <location>
        <position position="80"/>
    </location>
</feature>
<dbReference type="EMBL" id="CAJOBP010104718">
    <property type="protein sequence ID" value="CAF4985785.1"/>
    <property type="molecule type" value="Genomic_DNA"/>
</dbReference>
<evidence type="ECO:0000259" key="1">
    <source>
        <dbReference type="Pfam" id="PF12660"/>
    </source>
</evidence>
<dbReference type="Proteomes" id="UP000663873">
    <property type="component" value="Unassembled WGS sequence"/>
</dbReference>
<protein>
    <recommendedName>
        <fullName evidence="1">Transcription factor IIIC putative zinc-finger domain-containing protein</fullName>
    </recommendedName>
</protein>
<feature type="non-terminal residue" evidence="3">
    <location>
        <position position="1"/>
    </location>
</feature>